<evidence type="ECO:0000313" key="4">
    <source>
        <dbReference type="Proteomes" id="UP001165444"/>
    </source>
</evidence>
<dbReference type="EMBL" id="JAKZMM010000011">
    <property type="protein sequence ID" value="MCJ2380197.1"/>
    <property type="molecule type" value="Genomic_DNA"/>
</dbReference>
<protein>
    <submittedName>
        <fullName evidence="3">Phage holin family protein</fullName>
    </submittedName>
</protein>
<name>A0ABT0BZK4_9BACT</name>
<evidence type="ECO:0000256" key="2">
    <source>
        <dbReference type="SAM" id="Phobius"/>
    </source>
</evidence>
<evidence type="ECO:0000313" key="3">
    <source>
        <dbReference type="EMBL" id="MCJ2380197.1"/>
    </source>
</evidence>
<keyword evidence="2" id="KW-0472">Membrane</keyword>
<feature type="transmembrane region" description="Helical" evidence="2">
    <location>
        <begin position="37"/>
        <end position="66"/>
    </location>
</feature>
<dbReference type="Pfam" id="PF07332">
    <property type="entry name" value="Phage_holin_3_6"/>
    <property type="match status" value="1"/>
</dbReference>
<sequence length="135" mass="14844">MNDSEKVFQNLKQDVSAYMELKLELLKLNTYERTGKVIGLLSYGLILLFLAFFAVLFIFLALGFFLGEILDVPGSGFAIVALLYIAIIWIITKNEAKIRTKILNLVIAALAANDDKQNTKDDEPSATDAAGKTVG</sequence>
<gene>
    <name evidence="3" type="ORF">MUN53_06150</name>
</gene>
<organism evidence="3 4">
    <name type="scientific">Parabacteroides faecalis</name>
    <dbReference type="NCBI Taxonomy" id="2924040"/>
    <lineage>
        <taxon>Bacteria</taxon>
        <taxon>Pseudomonadati</taxon>
        <taxon>Bacteroidota</taxon>
        <taxon>Bacteroidia</taxon>
        <taxon>Bacteroidales</taxon>
        <taxon>Tannerellaceae</taxon>
        <taxon>Parabacteroides</taxon>
    </lineage>
</organism>
<keyword evidence="2" id="KW-1133">Transmembrane helix</keyword>
<dbReference type="Proteomes" id="UP001165444">
    <property type="component" value="Unassembled WGS sequence"/>
</dbReference>
<proteinExistence type="predicted"/>
<keyword evidence="4" id="KW-1185">Reference proteome</keyword>
<dbReference type="InterPro" id="IPR009937">
    <property type="entry name" value="Phage_holin_3_6"/>
</dbReference>
<dbReference type="RefSeq" id="WP_243323937.1">
    <property type="nucleotide sequence ID" value="NZ_JAKZMM010000011.1"/>
</dbReference>
<feature type="transmembrane region" description="Helical" evidence="2">
    <location>
        <begin position="72"/>
        <end position="91"/>
    </location>
</feature>
<comment type="caution">
    <text evidence="3">The sequence shown here is derived from an EMBL/GenBank/DDBJ whole genome shotgun (WGS) entry which is preliminary data.</text>
</comment>
<accession>A0ABT0BZK4</accession>
<reference evidence="3 4" key="1">
    <citation type="submission" date="2022-03" db="EMBL/GenBank/DDBJ databases">
        <title>Parabacteroides sp. nov. isolated from swine feces.</title>
        <authorList>
            <person name="Bak J.E."/>
        </authorList>
    </citation>
    <scope>NUCLEOTIDE SEQUENCE [LARGE SCALE GENOMIC DNA]</scope>
    <source>
        <strain evidence="3 4">AGMB00274</strain>
    </source>
</reference>
<keyword evidence="2" id="KW-0812">Transmembrane</keyword>
<feature type="region of interest" description="Disordered" evidence="1">
    <location>
        <begin position="116"/>
        <end position="135"/>
    </location>
</feature>
<evidence type="ECO:0000256" key="1">
    <source>
        <dbReference type="SAM" id="MobiDB-lite"/>
    </source>
</evidence>